<reference evidence="2" key="1">
    <citation type="submission" date="2022-11" db="UniProtKB">
        <authorList>
            <consortium name="WormBaseParasite"/>
        </authorList>
    </citation>
    <scope>IDENTIFICATION</scope>
</reference>
<evidence type="ECO:0000313" key="1">
    <source>
        <dbReference type="Proteomes" id="UP000887576"/>
    </source>
</evidence>
<dbReference type="Proteomes" id="UP000887576">
    <property type="component" value="Unplaced"/>
</dbReference>
<organism evidence="1 2">
    <name type="scientific">Panagrolaimus sp. JU765</name>
    <dbReference type="NCBI Taxonomy" id="591449"/>
    <lineage>
        <taxon>Eukaryota</taxon>
        <taxon>Metazoa</taxon>
        <taxon>Ecdysozoa</taxon>
        <taxon>Nematoda</taxon>
        <taxon>Chromadorea</taxon>
        <taxon>Rhabditida</taxon>
        <taxon>Tylenchina</taxon>
        <taxon>Panagrolaimomorpha</taxon>
        <taxon>Panagrolaimoidea</taxon>
        <taxon>Panagrolaimidae</taxon>
        <taxon>Panagrolaimus</taxon>
    </lineage>
</organism>
<name>A0AC34RC71_9BILA</name>
<dbReference type="WBParaSite" id="JU765_v2.g5421.t1">
    <property type="protein sequence ID" value="JU765_v2.g5421.t1"/>
    <property type="gene ID" value="JU765_v2.g5421"/>
</dbReference>
<accession>A0AC34RC71</accession>
<protein>
    <submittedName>
        <fullName evidence="2">Mannosyltransferase</fullName>
    </submittedName>
</protein>
<sequence length="497" mass="58222">MFFTDTWFVPDEYFQCTEVAYKRVFEKGHLSWEWDPQEPIRSVLHPYFIAGFYRIFAFFGADSQNVIRLLPNVIHAVMFAISDIFYLKLLNRIFFANPRGKAFTLILYGTNWFIIYCSSRTLANTVELCLTIIALNWYPLYLDEINPRNENDKRRQKSFIPYMVLGTLSIVIRPTAGIIWGFLGLRHLYLSKSKFRLILTAIFSVGIPLFITVLIDSDYQTPLKFPLYNFLKFNVLTNGSKYFGVHPWYWYIIDGLLLTSTGTYFLSIGGYILQRDNELNRSPPIILFDTSILYMIIHSLLPHKEHRFILPILGLIFPFAGLFLQYLSTKISKITKGLIFLIIVINIFSTIFFCRIHQRGVIDATKDISKDISIKSPKTLTHVIQLMPCYSMPQYAYFHKLKVKHHMLDCTPNLKNLTDYIDESDLFHQNPIKFFTPTKREELLLFKYSYVKTYQKMSSILKETGYRVWRTYQHTPVPISDNQDNVLLVLKRSSNAT</sequence>
<proteinExistence type="predicted"/>
<evidence type="ECO:0000313" key="2">
    <source>
        <dbReference type="WBParaSite" id="JU765_v2.g5421.t1"/>
    </source>
</evidence>